<dbReference type="OrthoDB" id="1696406at2"/>
<feature type="chain" id="PRO_5038675570" evidence="1">
    <location>
        <begin position="28"/>
        <end position="186"/>
    </location>
</feature>
<feature type="signal peptide" evidence="1">
    <location>
        <begin position="1"/>
        <end position="27"/>
    </location>
</feature>
<evidence type="ECO:0000313" key="3">
    <source>
        <dbReference type="Proteomes" id="UP000198822"/>
    </source>
</evidence>
<accession>A0A1G8FWR5</accession>
<evidence type="ECO:0000256" key="1">
    <source>
        <dbReference type="SAM" id="SignalP"/>
    </source>
</evidence>
<organism evidence="2 3">
    <name type="scientific">Agrococcus jejuensis</name>
    <dbReference type="NCBI Taxonomy" id="399736"/>
    <lineage>
        <taxon>Bacteria</taxon>
        <taxon>Bacillati</taxon>
        <taxon>Actinomycetota</taxon>
        <taxon>Actinomycetes</taxon>
        <taxon>Micrococcales</taxon>
        <taxon>Microbacteriaceae</taxon>
        <taxon>Agrococcus</taxon>
    </lineage>
</organism>
<dbReference type="PROSITE" id="PS51257">
    <property type="entry name" value="PROKAR_LIPOPROTEIN"/>
    <property type="match status" value="1"/>
</dbReference>
<reference evidence="3" key="1">
    <citation type="submission" date="2016-10" db="EMBL/GenBank/DDBJ databases">
        <authorList>
            <person name="Varghese N."/>
            <person name="Submissions S."/>
        </authorList>
    </citation>
    <scope>NUCLEOTIDE SEQUENCE [LARGE SCALE GENOMIC DNA]</scope>
    <source>
        <strain evidence="3">DSM 22002</strain>
    </source>
</reference>
<dbReference type="AlphaFoldDB" id="A0A1G8FWR5"/>
<name>A0A1G8FWR5_9MICO</name>
<dbReference type="Proteomes" id="UP000198822">
    <property type="component" value="Chromosome I"/>
</dbReference>
<proteinExistence type="predicted"/>
<sequence>MTRRDVALAAAALLVVTLAGCSSTDHDGVPAPTPSPSVAPIEVPVEPTHVQYVPSDLTPPGVQGPGIWNGDQAQVVIAASIDGLALPLPPGAEYDFDDIDADVGWEIGTLESAVAFQWHCAWLAEWDAARDAGDDALEAEIAALTDRFWTLPHIDLLEVDGVTFRDQQVEAAPEGADLRVWSLRNC</sequence>
<dbReference type="STRING" id="399736.SAMN04489720_2654"/>
<keyword evidence="1" id="KW-0732">Signal</keyword>
<evidence type="ECO:0000313" key="2">
    <source>
        <dbReference type="EMBL" id="SDH86583.1"/>
    </source>
</evidence>
<keyword evidence="3" id="KW-1185">Reference proteome</keyword>
<gene>
    <name evidence="2" type="ORF">SAMN04489720_2654</name>
</gene>
<dbReference type="RefSeq" id="WP_092505726.1">
    <property type="nucleotide sequence ID" value="NZ_LT629695.1"/>
</dbReference>
<dbReference type="EMBL" id="LT629695">
    <property type="protein sequence ID" value="SDH86583.1"/>
    <property type="molecule type" value="Genomic_DNA"/>
</dbReference>
<protein>
    <submittedName>
        <fullName evidence="2">Uncharacterized protein</fullName>
    </submittedName>
</protein>